<dbReference type="EMBL" id="ML005258">
    <property type="protein sequence ID" value="RKP19266.1"/>
    <property type="molecule type" value="Genomic_DNA"/>
</dbReference>
<dbReference type="InterPro" id="IPR008936">
    <property type="entry name" value="Rho_GTPase_activation_prot"/>
</dbReference>
<dbReference type="CDD" id="cd04519">
    <property type="entry name" value="RasGAP"/>
    <property type="match status" value="1"/>
</dbReference>
<feature type="domain" description="Ras-GAP" evidence="2">
    <location>
        <begin position="29"/>
        <end position="222"/>
    </location>
</feature>
<evidence type="ECO:0000256" key="1">
    <source>
        <dbReference type="ARBA" id="ARBA00022468"/>
    </source>
</evidence>
<dbReference type="InterPro" id="IPR039360">
    <property type="entry name" value="Ras_GTPase"/>
</dbReference>
<dbReference type="PANTHER" id="PTHR10194">
    <property type="entry name" value="RAS GTPASE-ACTIVATING PROTEINS"/>
    <property type="match status" value="1"/>
</dbReference>
<dbReference type="PANTHER" id="PTHR10194:SF60">
    <property type="entry name" value="RAS GTPASE-ACTIVATING PROTEIN RASKOL"/>
    <property type="match status" value="1"/>
</dbReference>
<evidence type="ECO:0000259" key="2">
    <source>
        <dbReference type="PROSITE" id="PS50018"/>
    </source>
</evidence>
<name>A0A4P9YI71_ROZAC</name>
<accession>A0A4P9YI71</accession>
<dbReference type="SMART" id="SM00323">
    <property type="entry name" value="RasGAP"/>
    <property type="match status" value="1"/>
</dbReference>
<dbReference type="PROSITE" id="PS50018">
    <property type="entry name" value="RAS_GTPASE_ACTIV_2"/>
    <property type="match status" value="1"/>
</dbReference>
<dbReference type="Gene3D" id="1.10.506.10">
    <property type="entry name" value="GTPase Activation - p120gap, domain 1"/>
    <property type="match status" value="2"/>
</dbReference>
<proteinExistence type="predicted"/>
<protein>
    <submittedName>
        <fullName evidence="3">Rho GTPase activation protein</fullName>
    </submittedName>
</protein>
<evidence type="ECO:0000313" key="3">
    <source>
        <dbReference type="EMBL" id="RKP19266.1"/>
    </source>
</evidence>
<keyword evidence="1" id="KW-0343">GTPase activation</keyword>
<dbReference type="Proteomes" id="UP000281549">
    <property type="component" value="Unassembled WGS sequence"/>
</dbReference>
<dbReference type="GO" id="GO:0005096">
    <property type="term" value="F:GTPase activator activity"/>
    <property type="evidence" value="ECO:0007669"/>
    <property type="project" value="UniProtKB-KW"/>
</dbReference>
<sequence>MLNDRQKNKIKSIIEERDFWISLYEANNFTRGLVLPLVRYFTNENKIIPIIDDLLDCELEKNHDPKVLFRGNSVTTKVIDYYLSIEGSDYLKEMIQPFIDKVCKTAVSFEINPQLCSQSNLDENKKQLELLGMELITKIYKSANSMPDSLKKLFYLIRTKIESHYCTSQYSHISVTCFLFLRFFCPAILNPQLHSLRIKASLNRYCFRNLTVLAKVLQNIANGVCFGEKELYMVVMNNFVATCIPKILAFVRKVSSVDHLINMTSTKLDIDCTLELSLFVSHLLQNVNEASFNKDLDEFLENMT</sequence>
<dbReference type="AlphaFoldDB" id="A0A4P9YI71"/>
<evidence type="ECO:0000313" key="4">
    <source>
        <dbReference type="Proteomes" id="UP000281549"/>
    </source>
</evidence>
<dbReference type="SUPFAM" id="SSF48350">
    <property type="entry name" value="GTPase activation domain, GAP"/>
    <property type="match status" value="1"/>
</dbReference>
<gene>
    <name evidence="3" type="ORF">ROZALSC1DRAFT_29118</name>
</gene>
<reference evidence="4" key="1">
    <citation type="journal article" date="2018" name="Nat. Microbiol.">
        <title>Leveraging single-cell genomics to expand the fungal tree of life.</title>
        <authorList>
            <person name="Ahrendt S.R."/>
            <person name="Quandt C.A."/>
            <person name="Ciobanu D."/>
            <person name="Clum A."/>
            <person name="Salamov A."/>
            <person name="Andreopoulos B."/>
            <person name="Cheng J.F."/>
            <person name="Woyke T."/>
            <person name="Pelin A."/>
            <person name="Henrissat B."/>
            <person name="Reynolds N.K."/>
            <person name="Benny G.L."/>
            <person name="Smith M.E."/>
            <person name="James T.Y."/>
            <person name="Grigoriev I.V."/>
        </authorList>
    </citation>
    <scope>NUCLEOTIDE SEQUENCE [LARGE SCALE GENOMIC DNA]</scope>
    <source>
        <strain evidence="4">CSF55</strain>
    </source>
</reference>
<organism evidence="3 4">
    <name type="scientific">Rozella allomycis (strain CSF55)</name>
    <dbReference type="NCBI Taxonomy" id="988480"/>
    <lineage>
        <taxon>Eukaryota</taxon>
        <taxon>Fungi</taxon>
        <taxon>Fungi incertae sedis</taxon>
        <taxon>Cryptomycota</taxon>
        <taxon>Cryptomycota incertae sedis</taxon>
        <taxon>Rozella</taxon>
    </lineage>
</organism>
<dbReference type="InterPro" id="IPR001936">
    <property type="entry name" value="RasGAP_dom"/>
</dbReference>
<dbReference type="Pfam" id="PF00616">
    <property type="entry name" value="RasGAP"/>
    <property type="match status" value="1"/>
</dbReference>